<dbReference type="EMBL" id="BMKL01000001">
    <property type="protein sequence ID" value="GGE03626.1"/>
    <property type="molecule type" value="Genomic_DNA"/>
</dbReference>
<keyword evidence="2" id="KW-1185">Reference proteome</keyword>
<dbReference type="RefSeq" id="WP_188645349.1">
    <property type="nucleotide sequence ID" value="NZ_BMKL01000001.1"/>
</dbReference>
<comment type="caution">
    <text evidence="1">The sequence shown here is derived from an EMBL/GenBank/DDBJ whole genome shotgun (WGS) entry which is preliminary data.</text>
</comment>
<organism evidence="1 2">
    <name type="scientific">Tsuneonella deserti</name>
    <dbReference type="NCBI Taxonomy" id="2035528"/>
    <lineage>
        <taxon>Bacteria</taxon>
        <taxon>Pseudomonadati</taxon>
        <taxon>Pseudomonadota</taxon>
        <taxon>Alphaproteobacteria</taxon>
        <taxon>Sphingomonadales</taxon>
        <taxon>Erythrobacteraceae</taxon>
        <taxon>Tsuneonella</taxon>
    </lineage>
</organism>
<name>A0ABQ1SDI4_9SPHN</name>
<gene>
    <name evidence="1" type="ORF">GCM10011515_24050</name>
</gene>
<sequence length="50" mass="5588">MPSDWDEGLIGNNQGRVFGLAKRESLAKVMVRAFRPIQARRHARELPAAA</sequence>
<reference evidence="2" key="1">
    <citation type="journal article" date="2019" name="Int. J. Syst. Evol. Microbiol.">
        <title>The Global Catalogue of Microorganisms (GCM) 10K type strain sequencing project: providing services to taxonomists for standard genome sequencing and annotation.</title>
        <authorList>
            <consortium name="The Broad Institute Genomics Platform"/>
            <consortium name="The Broad Institute Genome Sequencing Center for Infectious Disease"/>
            <person name="Wu L."/>
            <person name="Ma J."/>
        </authorList>
    </citation>
    <scope>NUCLEOTIDE SEQUENCE [LARGE SCALE GENOMIC DNA]</scope>
    <source>
        <strain evidence="2">CGMCC 1.15959</strain>
    </source>
</reference>
<evidence type="ECO:0000313" key="1">
    <source>
        <dbReference type="EMBL" id="GGE03626.1"/>
    </source>
</evidence>
<protein>
    <submittedName>
        <fullName evidence="1">Uncharacterized protein</fullName>
    </submittedName>
</protein>
<accession>A0ABQ1SDI4</accession>
<evidence type="ECO:0000313" key="2">
    <source>
        <dbReference type="Proteomes" id="UP000619041"/>
    </source>
</evidence>
<proteinExistence type="predicted"/>
<dbReference type="Proteomes" id="UP000619041">
    <property type="component" value="Unassembled WGS sequence"/>
</dbReference>